<proteinExistence type="predicted"/>
<keyword evidence="2" id="KW-1185">Reference proteome</keyword>
<protein>
    <submittedName>
        <fullName evidence="1">Uncharacterized protein</fullName>
    </submittedName>
</protein>
<name>A0ABQ9ZKP5_9CRUS</name>
<comment type="caution">
    <text evidence="1">The sequence shown here is derived from an EMBL/GenBank/DDBJ whole genome shotgun (WGS) entry which is preliminary data.</text>
</comment>
<accession>A0ABQ9ZKP5</accession>
<evidence type="ECO:0000313" key="2">
    <source>
        <dbReference type="Proteomes" id="UP001234178"/>
    </source>
</evidence>
<gene>
    <name evidence="1" type="ORF">OUZ56_025532</name>
</gene>
<sequence>MGSNTLADILRTFFWSLDFESCCDFDDWPRIKLEGVGFGIPLNPQDLRFTFLQFLSENFYDGVDKPLLSEKFADCLVVGDPTPNVEFLILEDGFWYLYPGFGCGHVVGTSKDGVAVKCGVLRSLSLPPLRSFGLAVGRIPYDRLKEALVFF</sequence>
<evidence type="ECO:0000313" key="1">
    <source>
        <dbReference type="EMBL" id="KAK4013298.1"/>
    </source>
</evidence>
<organism evidence="1 2">
    <name type="scientific">Daphnia magna</name>
    <dbReference type="NCBI Taxonomy" id="35525"/>
    <lineage>
        <taxon>Eukaryota</taxon>
        <taxon>Metazoa</taxon>
        <taxon>Ecdysozoa</taxon>
        <taxon>Arthropoda</taxon>
        <taxon>Crustacea</taxon>
        <taxon>Branchiopoda</taxon>
        <taxon>Diplostraca</taxon>
        <taxon>Cladocera</taxon>
        <taxon>Anomopoda</taxon>
        <taxon>Daphniidae</taxon>
        <taxon>Daphnia</taxon>
    </lineage>
</organism>
<dbReference type="Proteomes" id="UP001234178">
    <property type="component" value="Unassembled WGS sequence"/>
</dbReference>
<reference evidence="1 2" key="1">
    <citation type="journal article" date="2023" name="Nucleic Acids Res.">
        <title>The hologenome of Daphnia magna reveals possible DNA methylation and microbiome-mediated evolution of the host genome.</title>
        <authorList>
            <person name="Chaturvedi A."/>
            <person name="Li X."/>
            <person name="Dhandapani V."/>
            <person name="Marshall H."/>
            <person name="Kissane S."/>
            <person name="Cuenca-Cambronero M."/>
            <person name="Asole G."/>
            <person name="Calvet F."/>
            <person name="Ruiz-Romero M."/>
            <person name="Marangio P."/>
            <person name="Guigo R."/>
            <person name="Rago D."/>
            <person name="Mirbahai L."/>
            <person name="Eastwood N."/>
            <person name="Colbourne J.K."/>
            <person name="Zhou J."/>
            <person name="Mallon E."/>
            <person name="Orsini L."/>
        </authorList>
    </citation>
    <scope>NUCLEOTIDE SEQUENCE [LARGE SCALE GENOMIC DNA]</scope>
    <source>
        <strain evidence="1">LRV0_1</strain>
    </source>
</reference>
<dbReference type="EMBL" id="JAOYFB010000004">
    <property type="protein sequence ID" value="KAK4013298.1"/>
    <property type="molecule type" value="Genomic_DNA"/>
</dbReference>